<protein>
    <submittedName>
        <fullName evidence="1">Uncharacterized protein</fullName>
    </submittedName>
</protein>
<evidence type="ECO:0000313" key="1">
    <source>
        <dbReference type="EMBL" id="ACL47298.1"/>
    </source>
</evidence>
<sequence>MDVLMPKDFSLRSHQLFRRWEQFSIDSLDKQQPGHRSYSNSI</sequence>
<dbReference type="EMBL" id="CP001344">
    <property type="protein sequence ID" value="ACL47298.1"/>
    <property type="molecule type" value="Genomic_DNA"/>
</dbReference>
<accession>B8HP38</accession>
<gene>
    <name evidence="1" type="ordered locus">Cyan7425_5001</name>
</gene>
<dbReference type="KEGG" id="cyn:Cyan7425_5001"/>
<dbReference type="AlphaFoldDB" id="B8HP38"/>
<proteinExistence type="predicted"/>
<reference evidence="1" key="1">
    <citation type="submission" date="2009-01" db="EMBL/GenBank/DDBJ databases">
        <title>Complete sequence of chromosome Cyanothece sp. PCC 7425.</title>
        <authorList>
            <consortium name="US DOE Joint Genome Institute"/>
            <person name="Lucas S."/>
            <person name="Copeland A."/>
            <person name="Lapidus A."/>
            <person name="Glavina del Rio T."/>
            <person name="Dalin E."/>
            <person name="Tice H."/>
            <person name="Bruce D."/>
            <person name="Goodwin L."/>
            <person name="Pitluck S."/>
            <person name="Sims D."/>
            <person name="Meineke L."/>
            <person name="Brettin T."/>
            <person name="Detter J.C."/>
            <person name="Han C."/>
            <person name="Larimer F."/>
            <person name="Land M."/>
            <person name="Hauser L."/>
            <person name="Kyrpides N."/>
            <person name="Ovchinnikova G."/>
            <person name="Liberton M."/>
            <person name="Stoeckel J."/>
            <person name="Banerjee A."/>
            <person name="Singh A."/>
            <person name="Page L."/>
            <person name="Sato H."/>
            <person name="Zhao L."/>
            <person name="Sherman L."/>
            <person name="Pakrasi H."/>
            <person name="Richardson P."/>
        </authorList>
    </citation>
    <scope>NUCLEOTIDE SEQUENCE</scope>
    <source>
        <strain evidence="1">PCC 7425</strain>
    </source>
</reference>
<dbReference type="HOGENOM" id="CLU_3250319_0_0_3"/>
<organism evidence="1">
    <name type="scientific">Cyanothece sp. (strain PCC 7425 / ATCC 29141)</name>
    <dbReference type="NCBI Taxonomy" id="395961"/>
    <lineage>
        <taxon>Bacteria</taxon>
        <taxon>Bacillati</taxon>
        <taxon>Cyanobacteriota</taxon>
        <taxon>Cyanophyceae</taxon>
        <taxon>Gomontiellales</taxon>
        <taxon>Cyanothecaceae</taxon>
        <taxon>Cyanothece</taxon>
    </lineage>
</organism>
<name>B8HP38_CYAP4</name>